<dbReference type="SUPFAM" id="SSF101898">
    <property type="entry name" value="NHL repeat"/>
    <property type="match status" value="1"/>
</dbReference>
<dbReference type="RefSeq" id="WP_183591366.1">
    <property type="nucleotide sequence ID" value="NZ_JACHWR010000001.1"/>
</dbReference>
<dbReference type="GO" id="GO:0016829">
    <property type="term" value="F:lyase activity"/>
    <property type="evidence" value="ECO:0007669"/>
    <property type="project" value="UniProtKB-KW"/>
</dbReference>
<dbReference type="Proteomes" id="UP000589626">
    <property type="component" value="Unassembled WGS sequence"/>
</dbReference>
<dbReference type="PANTHER" id="PTHR40274:SF4">
    <property type="entry name" value="BLL1406 PROTEIN"/>
    <property type="match status" value="1"/>
</dbReference>
<comment type="caution">
    <text evidence="2">The sequence shown here is derived from an EMBL/GenBank/DDBJ whole genome shotgun (WGS) entry which is preliminary data.</text>
</comment>
<dbReference type="EC" id="4.2.99.-" evidence="2"/>
<evidence type="ECO:0000256" key="1">
    <source>
        <dbReference type="SAM" id="SignalP"/>
    </source>
</evidence>
<feature type="signal peptide" evidence="1">
    <location>
        <begin position="1"/>
        <end position="31"/>
    </location>
</feature>
<dbReference type="Pfam" id="PF24684">
    <property type="entry name" value="Vgb_lyase"/>
    <property type="match status" value="1"/>
</dbReference>
<organism evidence="2 3">
    <name type="scientific">Nocardioides soli</name>
    <dbReference type="NCBI Taxonomy" id="1036020"/>
    <lineage>
        <taxon>Bacteria</taxon>
        <taxon>Bacillati</taxon>
        <taxon>Actinomycetota</taxon>
        <taxon>Actinomycetes</taxon>
        <taxon>Propionibacteriales</taxon>
        <taxon>Nocardioidaceae</taxon>
        <taxon>Nocardioides</taxon>
    </lineage>
</organism>
<sequence length="458" mass="47875">MRLGLVSRLSSLALVAAALALVPGLGSPAAAGTTVFPVPTSSAGLGRIVTAPDGNMWFVEADANKVGRITPSGQITEYPFPAEFPGTTTLKDLDVAPDGTIWVVYESGERARHMNPDGSTITDGVIGSYPYGEQVRVGPDGTAWVTMSFDEDYVIRIVGSTIYEHPNAPECEDSLGEAADGSMWCRQGAGLIHLNADASGGVTYPAGRFAAYPYAIAAGPVGSIWFGRYSSGTMFTSPSDGEVGYLDAGTAQITAFDTGSRTAPADLVQGPDGSMWFTSIGAAAGIGHVSPQGTGALTAIGGYEPESLTFAPDGSIFATDPTNNVIIRVTTDGLQQTNVDPGDGSVFTQGPTTPALGTVKAPKKPVRIKRNRVPVTIACPADASGCRGKATLRSAKKPHKILARAATYQVKPGKKKTVRLKLTKAGRKAVRTKKVTRLRVELSAKGAQPVRKIVRVRR</sequence>
<reference evidence="2 3" key="1">
    <citation type="submission" date="2020-08" db="EMBL/GenBank/DDBJ databases">
        <title>Sequencing the genomes of 1000 actinobacteria strains.</title>
        <authorList>
            <person name="Klenk H.-P."/>
        </authorList>
    </citation>
    <scope>NUCLEOTIDE SEQUENCE [LARGE SCALE GENOMIC DNA]</scope>
    <source>
        <strain evidence="2 3">DSM 105498</strain>
    </source>
</reference>
<dbReference type="InterPro" id="IPR051344">
    <property type="entry name" value="Vgb"/>
</dbReference>
<dbReference type="Gene3D" id="2.130.10.10">
    <property type="entry name" value="YVTN repeat-like/Quinoprotein amine dehydrogenase"/>
    <property type="match status" value="2"/>
</dbReference>
<proteinExistence type="predicted"/>
<protein>
    <submittedName>
        <fullName evidence="2">Virginiamycin B lyase</fullName>
        <ecNumber evidence="2">4.2.99.-</ecNumber>
    </submittedName>
</protein>
<feature type="chain" id="PRO_5030591349" evidence="1">
    <location>
        <begin position="32"/>
        <end position="458"/>
    </location>
</feature>
<dbReference type="EMBL" id="JACHWR010000001">
    <property type="protein sequence ID" value="MBB3041467.1"/>
    <property type="molecule type" value="Genomic_DNA"/>
</dbReference>
<gene>
    <name evidence="2" type="ORF">FHU40_001268</name>
</gene>
<keyword evidence="2" id="KW-0456">Lyase</keyword>
<dbReference type="AlphaFoldDB" id="A0A7W4VTF6"/>
<evidence type="ECO:0000313" key="3">
    <source>
        <dbReference type="Proteomes" id="UP000589626"/>
    </source>
</evidence>
<name>A0A7W4VTF6_9ACTN</name>
<dbReference type="InterPro" id="IPR015943">
    <property type="entry name" value="WD40/YVTN_repeat-like_dom_sf"/>
</dbReference>
<accession>A0A7W4VTF6</accession>
<keyword evidence="3" id="KW-1185">Reference proteome</keyword>
<dbReference type="PANTHER" id="PTHR40274">
    <property type="entry name" value="VIRGINIAMYCIN B LYASE"/>
    <property type="match status" value="1"/>
</dbReference>
<evidence type="ECO:0000313" key="2">
    <source>
        <dbReference type="EMBL" id="MBB3041467.1"/>
    </source>
</evidence>
<keyword evidence="1" id="KW-0732">Signal</keyword>